<dbReference type="PANTHER" id="PTHR33753:SF1">
    <property type="entry name" value="ENDO-BETA-1,4-GLUCANASE CELB"/>
    <property type="match status" value="1"/>
</dbReference>
<evidence type="ECO:0000256" key="9">
    <source>
        <dbReference type="ARBA" id="ARBA00023326"/>
    </source>
</evidence>
<evidence type="ECO:0000256" key="5">
    <source>
        <dbReference type="ARBA" id="ARBA00023001"/>
    </source>
</evidence>
<evidence type="ECO:0000256" key="3">
    <source>
        <dbReference type="ARBA" id="ARBA00022729"/>
    </source>
</evidence>
<dbReference type="Gene3D" id="2.70.100.10">
    <property type="entry name" value="Glycoside hydrolase, family 7, domain"/>
    <property type="match status" value="1"/>
</dbReference>
<evidence type="ECO:0000256" key="2">
    <source>
        <dbReference type="ARBA" id="ARBA00006044"/>
    </source>
</evidence>
<reference evidence="12" key="2">
    <citation type="journal article" date="1992" name="Curr. Genet.">
        <title>Genomic organization of a cellulase gene family in Phanerochaete chrysosporium.</title>
        <authorList>
            <person name="Covert S.F."/>
            <person name="Bolduc J."/>
            <person name="Cullen D."/>
        </authorList>
    </citation>
    <scope>NUCLEOTIDE SEQUENCE</scope>
    <source>
        <strain evidence="12">BKM-1767</strain>
    </source>
</reference>
<protein>
    <recommendedName>
        <fullName evidence="10">Glucanase</fullName>
        <ecNumber evidence="10">3.2.1.-</ecNumber>
    </recommendedName>
</protein>
<dbReference type="EC" id="3.2.1.-" evidence="10"/>
<dbReference type="InterPro" id="IPR001722">
    <property type="entry name" value="Glyco_hydro_7"/>
</dbReference>
<name>Q01762_PHACH</name>
<keyword evidence="5 10" id="KW-0136">Cellulose degradation</keyword>
<proteinExistence type="inferred from homology"/>
<dbReference type="FunFam" id="2.70.100.10:FF:000001">
    <property type="entry name" value="Glucanase"/>
    <property type="match status" value="1"/>
</dbReference>
<evidence type="ECO:0000256" key="11">
    <source>
        <dbReference type="SAM" id="SignalP"/>
    </source>
</evidence>
<dbReference type="InterPro" id="IPR037019">
    <property type="entry name" value="Glyco_hydro_7_sf"/>
</dbReference>
<dbReference type="CDD" id="cd07999">
    <property type="entry name" value="GH7_CBH_EG"/>
    <property type="match status" value="1"/>
</dbReference>
<comment type="similarity">
    <text evidence="2 10">Belongs to the glycosyl hydrolase 7 (cellulase C) family.</text>
</comment>
<keyword evidence="9 10" id="KW-0624">Polysaccharide degradation</keyword>
<keyword evidence="8 10" id="KW-0326">Glycosidase</keyword>
<keyword evidence="3 11" id="KW-0732">Signal</keyword>
<dbReference type="AlphaFoldDB" id="Q01762"/>
<dbReference type="PANTHER" id="PTHR33753">
    <property type="entry name" value="1,4-BETA-D-GLUCAN CELLOBIOHYDROLASE B"/>
    <property type="match status" value="1"/>
</dbReference>
<feature type="chain" id="PRO_5004162697" description="Glucanase" evidence="11">
    <location>
        <begin position="20"/>
        <end position="449"/>
    </location>
</feature>
<keyword evidence="6" id="KW-0325">Glycoprotein</keyword>
<dbReference type="CAZy" id="GH7">
    <property type="family name" value="Glycoside Hydrolase Family 7"/>
</dbReference>
<evidence type="ECO:0000256" key="7">
    <source>
        <dbReference type="ARBA" id="ARBA00023277"/>
    </source>
</evidence>
<dbReference type="EMBL" id="X54411">
    <property type="protein sequence ID" value="CAA38274.1"/>
    <property type="molecule type" value="Genomic_DNA"/>
</dbReference>
<evidence type="ECO:0000256" key="10">
    <source>
        <dbReference type="RuleBase" id="RU361164"/>
    </source>
</evidence>
<evidence type="ECO:0000256" key="1">
    <source>
        <dbReference type="ARBA" id="ARBA00000966"/>
    </source>
</evidence>
<keyword evidence="7" id="KW-0119">Carbohydrate metabolism</keyword>
<dbReference type="PRINTS" id="PR00734">
    <property type="entry name" value="GLHYDRLASE7"/>
</dbReference>
<dbReference type="VEuPathDB" id="FungiDB:AGR57_12409"/>
<comment type="catalytic activity">
    <reaction evidence="1">
        <text>Endohydrolysis of (1-&gt;4)-beta-D-glucosidic linkages in cellulose, lichenin and cereal beta-D-glucans.</text>
        <dbReference type="EC" id="3.2.1.4"/>
    </reaction>
</comment>
<dbReference type="PIR" id="A48939">
    <property type="entry name" value="A48939"/>
</dbReference>
<dbReference type="GO" id="GO:0008810">
    <property type="term" value="F:cellulase activity"/>
    <property type="evidence" value="ECO:0007669"/>
    <property type="project" value="UniProtKB-EC"/>
</dbReference>
<organism evidence="12">
    <name type="scientific">Phanerodontia chrysosporium</name>
    <name type="common">White-rot fungus</name>
    <name type="synonym">Sporotrichum pruinosum</name>
    <dbReference type="NCBI Taxonomy" id="2822231"/>
    <lineage>
        <taxon>Eukaryota</taxon>
        <taxon>Fungi</taxon>
        <taxon>Dikarya</taxon>
        <taxon>Basidiomycota</taxon>
        <taxon>Agaricomycotina</taxon>
        <taxon>Agaricomycetes</taxon>
        <taxon>Polyporales</taxon>
        <taxon>Phanerochaetaceae</taxon>
        <taxon>Phanerodontia</taxon>
    </lineage>
</organism>
<dbReference type="GO" id="GO:0030245">
    <property type="term" value="P:cellulose catabolic process"/>
    <property type="evidence" value="ECO:0007669"/>
    <property type="project" value="UniProtKB-KW"/>
</dbReference>
<keyword evidence="4 10" id="KW-0378">Hydrolase</keyword>
<evidence type="ECO:0000256" key="8">
    <source>
        <dbReference type="ARBA" id="ARBA00023295"/>
    </source>
</evidence>
<evidence type="ECO:0000313" key="12">
    <source>
        <dbReference type="EMBL" id="CAA38274.1"/>
    </source>
</evidence>
<reference evidence="12" key="1">
    <citation type="journal article" date="1992" name="Appl. Environ. Microbiol.">
        <title>Structure, organization, and transcription of a cellobiohydrolase gene cluster from Phanerochaete chrysosporium.</title>
        <authorList>
            <person name="Covert S.F."/>
            <person name="Vanden Wymelenberg A."/>
            <person name="Cullen D."/>
        </authorList>
    </citation>
    <scope>NUCLEOTIDE SEQUENCE</scope>
    <source>
        <strain evidence="12">BKM-1767</strain>
    </source>
</reference>
<accession>Q01762</accession>
<gene>
    <name evidence="12" type="primary">Pccbh1-1</name>
</gene>
<evidence type="ECO:0000256" key="6">
    <source>
        <dbReference type="ARBA" id="ARBA00023180"/>
    </source>
</evidence>
<feature type="signal peptide" evidence="11">
    <location>
        <begin position="1"/>
        <end position="19"/>
    </location>
</feature>
<dbReference type="InterPro" id="IPR013320">
    <property type="entry name" value="ConA-like_dom_sf"/>
</dbReference>
<dbReference type="Pfam" id="PF00840">
    <property type="entry name" value="Glyco_hydro_7"/>
    <property type="match status" value="1"/>
</dbReference>
<sequence length="449" mass="47348">MVDIQIATFLLLGVVGVAAQQVGTYIPENHPLLATQSCTASGGCTTSSSKIVLDANRRWIHSTLGTTSCLTANGWDPTLCPDGITCANYCALDGVSYSSTYGITTSGSALRLQFVTGTNIGSRVFLMADDTHYRTFQLLNQELAFDVDVSKLPCGLNGALYFVAMDADGGKSKYPGNRAGAKYGTGYCDSQCPRDVQFINGQANVQGWNATSATTGTGSYGSCCTELDIWEANSNAAALTPHTCTNNAQTRCSGSNCTSNTGFCDADGCDFNSFRLGNTTFLGAGMSVDTTKTFTVVTQFITSDNTSTGNLTEIRRFYVQNGNVIPNSVVNVTGIGAVNSITDPFCSQQKKAFIETNYFAQHGGLAQLGQALRTGMVLAFSISDDPANHMLWLDSNFPPSANPAVPGVARGMCSITSGNPADVGILNPSPYVSFLNIKFGSIGTTFRPA</sequence>
<dbReference type="SUPFAM" id="SSF49899">
    <property type="entry name" value="Concanavalin A-like lectins/glucanases"/>
    <property type="match status" value="1"/>
</dbReference>
<evidence type="ECO:0000256" key="4">
    <source>
        <dbReference type="ARBA" id="ARBA00022801"/>
    </source>
</evidence>